<evidence type="ECO:0000259" key="8">
    <source>
        <dbReference type="Pfam" id="PF00056"/>
    </source>
</evidence>
<feature type="binding site" evidence="7">
    <location>
        <position position="102"/>
    </location>
    <ligand>
        <name>NAD(+)</name>
        <dbReference type="ChEBI" id="CHEBI:57540"/>
    </ligand>
</feature>
<feature type="binding site" evidence="7">
    <location>
        <position position="15"/>
    </location>
    <ligand>
        <name>NAD(+)</name>
        <dbReference type="ChEBI" id="CHEBI:57540"/>
    </ligand>
</feature>
<feature type="binding site" evidence="7">
    <location>
        <position position="89"/>
    </location>
    <ligand>
        <name>substrate</name>
    </ligand>
</feature>
<dbReference type="InterPro" id="IPR001557">
    <property type="entry name" value="L-lactate/malate_DH"/>
</dbReference>
<name>A0ABS9MGC6_9FIRM</name>
<feature type="binding site" evidence="7">
    <location>
        <position position="36"/>
    </location>
    <ligand>
        <name>NAD(+)</name>
        <dbReference type="ChEBI" id="CHEBI:57540"/>
    </ligand>
</feature>
<feature type="binding site" evidence="7">
    <location>
        <begin position="149"/>
        <end position="152"/>
    </location>
    <ligand>
        <name>substrate</name>
    </ligand>
</feature>
<feature type="domain" description="Lactate/malate dehydrogenase N-terminal" evidence="8">
    <location>
        <begin position="6"/>
        <end position="143"/>
    </location>
</feature>
<keyword evidence="5 7" id="KW-0520">NAD</keyword>
<evidence type="ECO:0000256" key="7">
    <source>
        <dbReference type="HAMAP-Rule" id="MF_00488"/>
    </source>
</evidence>
<feature type="binding site" evidence="7">
    <location>
        <position position="169"/>
    </location>
    <ligand>
        <name>beta-D-fructose 1,6-bisphosphate</name>
        <dbReference type="ChEBI" id="CHEBI:32966"/>
        <note>allosteric activator</note>
    </ligand>
</feature>
<dbReference type="SUPFAM" id="SSF56327">
    <property type="entry name" value="LDH C-terminal domain-like"/>
    <property type="match status" value="1"/>
</dbReference>
<comment type="subcellular location">
    <subcellularLocation>
        <location evidence="7">Cytoplasm</location>
    </subcellularLocation>
</comment>
<dbReference type="EC" id="1.1.1.27" evidence="3 7"/>
<dbReference type="NCBIfam" id="TIGR01771">
    <property type="entry name" value="L-LDH-NAD"/>
    <property type="match status" value="1"/>
</dbReference>
<feature type="binding site" evidence="7">
    <location>
        <begin position="121"/>
        <end position="124"/>
    </location>
    <ligand>
        <name>substrate</name>
    </ligand>
</feature>
<comment type="catalytic activity">
    <reaction evidence="6 7">
        <text>(S)-lactate + NAD(+) = pyruvate + NADH + H(+)</text>
        <dbReference type="Rhea" id="RHEA:23444"/>
        <dbReference type="ChEBI" id="CHEBI:15361"/>
        <dbReference type="ChEBI" id="CHEBI:15378"/>
        <dbReference type="ChEBI" id="CHEBI:16651"/>
        <dbReference type="ChEBI" id="CHEBI:57540"/>
        <dbReference type="ChEBI" id="CHEBI:57945"/>
        <dbReference type="EC" id="1.1.1.27"/>
    </reaction>
</comment>
<dbReference type="PRINTS" id="PR00086">
    <property type="entry name" value="LLDHDRGNASE"/>
</dbReference>
<comment type="subunit">
    <text evidence="7">Homotetramer.</text>
</comment>
<dbReference type="SUPFAM" id="SSF51735">
    <property type="entry name" value="NAD(P)-binding Rossmann-fold domains"/>
    <property type="match status" value="1"/>
</dbReference>
<feature type="binding site" evidence="7">
    <location>
        <position position="234"/>
    </location>
    <ligand>
        <name>substrate</name>
    </ligand>
</feature>
<dbReference type="NCBIfam" id="NF004863">
    <property type="entry name" value="PRK06223.1"/>
    <property type="match status" value="1"/>
</dbReference>
<organism evidence="10 11">
    <name type="scientific">Anaeromassilibacillus senegalensis</name>
    <dbReference type="NCBI Taxonomy" id="1673717"/>
    <lineage>
        <taxon>Bacteria</taxon>
        <taxon>Bacillati</taxon>
        <taxon>Bacillota</taxon>
        <taxon>Clostridia</taxon>
        <taxon>Eubacteriales</taxon>
        <taxon>Acutalibacteraceae</taxon>
        <taxon>Anaeromassilibacillus</taxon>
    </lineage>
</organism>
<evidence type="ECO:0000256" key="6">
    <source>
        <dbReference type="ARBA" id="ARBA00049258"/>
    </source>
</evidence>
<keyword evidence="7" id="KW-0963">Cytoplasm</keyword>
<feature type="binding site" evidence="7">
    <location>
        <position position="154"/>
    </location>
    <ligand>
        <name>beta-D-fructose 1,6-bisphosphate</name>
        <dbReference type="ChEBI" id="CHEBI:32966"/>
        <note>allosteric activator</note>
    </ligand>
</feature>
<dbReference type="PANTHER" id="PTHR43128">
    <property type="entry name" value="L-2-HYDROXYCARBOXYLATE DEHYDROGENASE (NAD(P)(+))"/>
    <property type="match status" value="1"/>
</dbReference>
<evidence type="ECO:0000256" key="1">
    <source>
        <dbReference type="ARBA" id="ARBA00004843"/>
    </source>
</evidence>
<feature type="active site" description="Proton acceptor" evidence="7">
    <location>
        <position position="176"/>
    </location>
</feature>
<comment type="caution">
    <text evidence="10">The sequence shown here is derived from an EMBL/GenBank/DDBJ whole genome shotgun (WGS) entry which is preliminary data.</text>
</comment>
<evidence type="ECO:0000313" key="11">
    <source>
        <dbReference type="Proteomes" id="UP001298681"/>
    </source>
</evidence>
<dbReference type="NCBIfam" id="NF000824">
    <property type="entry name" value="PRK00066.1"/>
    <property type="match status" value="1"/>
</dbReference>
<comment type="activity regulation">
    <text evidence="7">Allosterically activated by fructose 1,6-bisphosphate (FBP).</text>
</comment>
<dbReference type="Pfam" id="PF00056">
    <property type="entry name" value="Ldh_1_N"/>
    <property type="match status" value="1"/>
</dbReference>
<feature type="binding site" evidence="7">
    <location>
        <position position="66"/>
    </location>
    <ligand>
        <name>NAD(+)</name>
        <dbReference type="ChEBI" id="CHEBI:57540"/>
    </ligand>
</feature>
<sequence>MKKGKKITILGTGNVGATIAYTLAIDGMASEILLIDINDKKAKGEAMDIFQGTPFCAPVNIHAGDYEEAVDSDVVIVTVGLARKPGQTRIDLAQANVNIIKSVMPQITRYAPDAIYVVVSNPVDIITYAILKNTNLSENQVFGSGTMLDSARLRSRLAEHVGLNSKNIHAYVFGEHGDTSMIPWSLTTIAGMEMSKYCTYICDQNNRCGKTELKEIEEDVRTAGAQVIALKGATFYAIALSVRRICECILRDTDSVMTVSAMIHNQYGINDVCLSLPFVVGAQGIRRAVVPPLTKDEEDLLHKSADALKQVISQLKI</sequence>
<evidence type="ECO:0000259" key="9">
    <source>
        <dbReference type="Pfam" id="PF02866"/>
    </source>
</evidence>
<comment type="caution">
    <text evidence="7">Lacks conserved residue(s) required for the propagation of feature annotation.</text>
</comment>
<feature type="binding site" evidence="7">
    <location>
        <position position="144"/>
    </location>
    <ligand>
        <name>NAD(+)</name>
        <dbReference type="ChEBI" id="CHEBI:57540"/>
    </ligand>
</feature>
<comment type="function">
    <text evidence="7">Catalyzes the conversion of lactate to pyruvate.</text>
</comment>
<feature type="binding site" evidence="7">
    <location>
        <begin position="119"/>
        <end position="121"/>
    </location>
    <ligand>
        <name>NAD(+)</name>
        <dbReference type="ChEBI" id="CHEBI:57540"/>
    </ligand>
</feature>
<dbReference type="GO" id="GO:0004459">
    <property type="term" value="F:L-lactate dehydrogenase (NAD+) activity"/>
    <property type="evidence" value="ECO:0007669"/>
    <property type="project" value="UniProtKB-EC"/>
</dbReference>
<proteinExistence type="inferred from homology"/>
<dbReference type="Gene3D" id="3.90.110.10">
    <property type="entry name" value="Lactate dehydrogenase/glycoside hydrolase, family 4, C-terminal"/>
    <property type="match status" value="1"/>
</dbReference>
<evidence type="ECO:0000313" key="10">
    <source>
        <dbReference type="EMBL" id="MCG4609844.1"/>
    </source>
</evidence>
<dbReference type="PANTHER" id="PTHR43128:SF16">
    <property type="entry name" value="L-LACTATE DEHYDROGENASE"/>
    <property type="match status" value="1"/>
</dbReference>
<comment type="similarity">
    <text evidence="2 7">Belongs to the LDH/MDH superfamily. LDH family.</text>
</comment>
<evidence type="ECO:0000256" key="5">
    <source>
        <dbReference type="ARBA" id="ARBA00023027"/>
    </source>
</evidence>
<feature type="domain" description="Lactate/malate dehydrogenase C-terminal" evidence="9">
    <location>
        <begin position="146"/>
        <end position="314"/>
    </location>
</feature>
<protein>
    <recommendedName>
        <fullName evidence="3 7">L-lactate dehydrogenase</fullName>
        <shortName evidence="7">L-LDH</shortName>
        <ecNumber evidence="3 7">1.1.1.27</ecNumber>
    </recommendedName>
</protein>
<evidence type="ECO:0000256" key="4">
    <source>
        <dbReference type="ARBA" id="ARBA00023002"/>
    </source>
</evidence>
<keyword evidence="7" id="KW-0021">Allosteric enzyme</keyword>
<evidence type="ECO:0000256" key="2">
    <source>
        <dbReference type="ARBA" id="ARBA00006054"/>
    </source>
</evidence>
<dbReference type="EMBL" id="JAKNHQ010000002">
    <property type="protein sequence ID" value="MCG4609844.1"/>
    <property type="molecule type" value="Genomic_DNA"/>
</dbReference>
<keyword evidence="4 7" id="KW-0560">Oxidoreductase</keyword>
<feature type="binding site" evidence="7">
    <location>
        <position position="41"/>
    </location>
    <ligand>
        <name>NAD(+)</name>
        <dbReference type="ChEBI" id="CHEBI:57540"/>
    </ligand>
</feature>
<keyword evidence="11" id="KW-1185">Reference proteome</keyword>
<dbReference type="HAMAP" id="MF_00488">
    <property type="entry name" value="Lactate_dehydrog"/>
    <property type="match status" value="1"/>
</dbReference>
<dbReference type="InterPro" id="IPR015955">
    <property type="entry name" value="Lactate_DH/Glyco_Ohase_4_C"/>
</dbReference>
<dbReference type="RefSeq" id="WP_237966385.1">
    <property type="nucleotide sequence ID" value="NZ_JAKNHQ010000002.1"/>
</dbReference>
<accession>A0ABS9MGC6</accession>
<comment type="pathway">
    <text evidence="1 7">Fermentation; pyruvate fermentation to lactate; (S)-lactate from pyruvate: step 1/1.</text>
</comment>
<feature type="binding site" evidence="7">
    <location>
        <begin position="80"/>
        <end position="81"/>
    </location>
    <ligand>
        <name>NAD(+)</name>
        <dbReference type="ChEBI" id="CHEBI:57540"/>
    </ligand>
</feature>
<gene>
    <name evidence="7" type="primary">ldh</name>
    <name evidence="10" type="ORF">L0P57_02650</name>
</gene>
<dbReference type="Pfam" id="PF02866">
    <property type="entry name" value="Ldh_1_C"/>
    <property type="match status" value="1"/>
</dbReference>
<dbReference type="PIRSF" id="PIRSF000102">
    <property type="entry name" value="Lac_mal_DH"/>
    <property type="match status" value="1"/>
</dbReference>
<evidence type="ECO:0000256" key="3">
    <source>
        <dbReference type="ARBA" id="ARBA00012967"/>
    </source>
</evidence>
<dbReference type="Proteomes" id="UP001298681">
    <property type="component" value="Unassembled WGS sequence"/>
</dbReference>
<dbReference type="Gene3D" id="3.40.50.720">
    <property type="entry name" value="NAD(P)-binding Rossmann-like Domain"/>
    <property type="match status" value="1"/>
</dbReference>
<dbReference type="InterPro" id="IPR001236">
    <property type="entry name" value="Lactate/malate_DH_N"/>
</dbReference>
<dbReference type="InterPro" id="IPR036291">
    <property type="entry name" value="NAD(P)-bd_dom_sf"/>
</dbReference>
<dbReference type="InterPro" id="IPR011304">
    <property type="entry name" value="L-lactate_DH"/>
</dbReference>
<dbReference type="InterPro" id="IPR022383">
    <property type="entry name" value="Lactate/malate_DH_C"/>
</dbReference>
<reference evidence="10 11" key="1">
    <citation type="submission" date="2022-01" db="EMBL/GenBank/DDBJ databases">
        <title>Collection of gut derived symbiotic bacterial strains cultured from healthy donors.</title>
        <authorList>
            <person name="Lin H."/>
            <person name="Kohout C."/>
            <person name="Waligurski E."/>
            <person name="Pamer E.G."/>
        </authorList>
    </citation>
    <scope>NUCLEOTIDE SEQUENCE [LARGE SCALE GENOMIC DNA]</scope>
    <source>
        <strain evidence="10 11">DFI.7.58</strain>
    </source>
</reference>